<dbReference type="Pfam" id="PF01610">
    <property type="entry name" value="DDE_Tnp_ISL3"/>
    <property type="match status" value="1"/>
</dbReference>
<evidence type="ECO:0000313" key="4">
    <source>
        <dbReference type="EMBL" id="RBW69635.1"/>
    </source>
</evidence>
<protein>
    <submittedName>
        <fullName evidence="4">ISL3 family transposase</fullName>
    </submittedName>
</protein>
<gene>
    <name evidence="4" type="ORF">DS031_10440</name>
</gene>
<evidence type="ECO:0000259" key="2">
    <source>
        <dbReference type="Pfam" id="PF01610"/>
    </source>
</evidence>
<evidence type="ECO:0000256" key="1">
    <source>
        <dbReference type="SAM" id="MobiDB-lite"/>
    </source>
</evidence>
<dbReference type="InterPro" id="IPR047951">
    <property type="entry name" value="Transpos_ISL3"/>
</dbReference>
<evidence type="ECO:0000313" key="5">
    <source>
        <dbReference type="Proteomes" id="UP000253314"/>
    </source>
</evidence>
<reference evidence="4 5" key="1">
    <citation type="submission" date="2018-07" db="EMBL/GenBank/DDBJ databases">
        <title>Lottiidibacillus patelloidae gen. nov., sp. nov., isolated from the intestinal tract of a marine limpet and the reclassification of B. taeanensis BH030017T, B. algicola KMM 3737T and B. hwajinpoensis SW-72T as genus Lottiidibacillus.</title>
        <authorList>
            <person name="Liu R."/>
            <person name="Huang Z."/>
        </authorList>
    </citation>
    <scope>NUCLEOTIDE SEQUENCE [LARGE SCALE GENOMIC DNA]</scope>
    <source>
        <strain evidence="4 5">BH030017</strain>
    </source>
</reference>
<proteinExistence type="predicted"/>
<accession>A0A366XWV5</accession>
<dbReference type="InterPro" id="IPR002560">
    <property type="entry name" value="Transposase_DDE"/>
</dbReference>
<name>A0A366XWV5_9BACI</name>
<organism evidence="4 5">
    <name type="scientific">Bacillus taeanensis</name>
    <dbReference type="NCBI Taxonomy" id="273032"/>
    <lineage>
        <taxon>Bacteria</taxon>
        <taxon>Bacillati</taxon>
        <taxon>Bacillota</taxon>
        <taxon>Bacilli</taxon>
        <taxon>Bacillales</taxon>
        <taxon>Bacillaceae</taxon>
        <taxon>Bacillus</taxon>
    </lineage>
</organism>
<dbReference type="PANTHER" id="PTHR33498:SF1">
    <property type="entry name" value="TRANSPOSASE FOR INSERTION SEQUENCE ELEMENT IS1557"/>
    <property type="match status" value="1"/>
</dbReference>
<feature type="domain" description="Transposase IS204/IS1001/IS1096/IS1165 DDE" evidence="2">
    <location>
        <begin position="142"/>
        <end position="292"/>
    </location>
</feature>
<dbReference type="EMBL" id="QOCW01000009">
    <property type="protein sequence ID" value="RBW69635.1"/>
    <property type="molecule type" value="Genomic_DNA"/>
</dbReference>
<feature type="domain" description="Transposase IS204/IS1001/IS1096/IS1165 zinc-finger" evidence="3">
    <location>
        <begin position="24"/>
        <end position="67"/>
    </location>
</feature>
<keyword evidence="5" id="KW-1185">Reference proteome</keyword>
<dbReference type="OrthoDB" id="287363at2"/>
<dbReference type="PANTHER" id="PTHR33498">
    <property type="entry name" value="TRANSPOSASE FOR INSERTION SEQUENCE ELEMENT IS1557"/>
    <property type="match status" value="1"/>
</dbReference>
<feature type="region of interest" description="Disordered" evidence="1">
    <location>
        <begin position="247"/>
        <end position="266"/>
    </location>
</feature>
<evidence type="ECO:0000259" key="3">
    <source>
        <dbReference type="Pfam" id="PF14690"/>
    </source>
</evidence>
<dbReference type="InterPro" id="IPR029261">
    <property type="entry name" value="Transposase_Znf"/>
</dbReference>
<dbReference type="Proteomes" id="UP000253314">
    <property type="component" value="Unassembled WGS sequence"/>
</dbReference>
<sequence>MIPLHLIEDKARYLMIYKSSSSSCTCPTCGKKSNRTHSRYTRFIQDLPVNEKIVYLQVQVRKFFCTNVYCENIVFTERFSWVEPYQRRTKRLHKVLVRLTLSNNCLAASRMVNLFHAAISHDSLLRFIHQIKVPSYSQPTRVGIDDFAFKKRNRYGTLIVDLDSKKPIDVLNSQDGTSVQSWLKKHPSIELVSRDGSKTYASAITEALPSAIQVADRWHLLKGLFDALKQTLLDYLPLKWTEKRRVDSTESKSMASPRKSDQMREKNADQKWELILNVQRFYQEGKKLQRLHVTFISVEQRFTSI</sequence>
<dbReference type="Pfam" id="PF14690">
    <property type="entry name" value="Zn_ribbon_ISL3"/>
    <property type="match status" value="1"/>
</dbReference>
<dbReference type="NCBIfam" id="NF033550">
    <property type="entry name" value="transpos_ISL3"/>
    <property type="match status" value="1"/>
</dbReference>
<comment type="caution">
    <text evidence="4">The sequence shown here is derived from an EMBL/GenBank/DDBJ whole genome shotgun (WGS) entry which is preliminary data.</text>
</comment>
<dbReference type="AlphaFoldDB" id="A0A366XWV5"/>